<evidence type="ECO:0000259" key="6">
    <source>
        <dbReference type="PROSITE" id="PS51462"/>
    </source>
</evidence>
<dbReference type="AlphaFoldDB" id="A0A0P6XLU1"/>
<keyword evidence="5" id="KW-0460">Magnesium</keyword>
<gene>
    <name evidence="7" type="ORF">ADN00_09030</name>
</gene>
<evidence type="ECO:0000256" key="5">
    <source>
        <dbReference type="ARBA" id="ARBA00022842"/>
    </source>
</evidence>
<keyword evidence="8" id="KW-1185">Reference proteome</keyword>
<dbReference type="RefSeq" id="WP_075062670.1">
    <property type="nucleotide sequence ID" value="NZ_LGCL01000023.1"/>
</dbReference>
<dbReference type="PRINTS" id="PR00502">
    <property type="entry name" value="NUDIXFAMILY"/>
</dbReference>
<comment type="cofactor">
    <cofactor evidence="1">
        <name>Mg(2+)</name>
        <dbReference type="ChEBI" id="CHEBI:18420"/>
    </cofactor>
</comment>
<dbReference type="CDD" id="cd18886">
    <property type="entry name" value="NUDIX_MutT_Nudt1"/>
    <property type="match status" value="1"/>
</dbReference>
<dbReference type="STRING" id="1134406.ADN00_09030"/>
<evidence type="ECO:0000256" key="1">
    <source>
        <dbReference type="ARBA" id="ARBA00001946"/>
    </source>
</evidence>
<comment type="caution">
    <text evidence="7">The sequence shown here is derived from an EMBL/GenBank/DDBJ whole genome shotgun (WGS) entry which is preliminary data.</text>
</comment>
<organism evidence="7 8">
    <name type="scientific">Ornatilinea apprima</name>
    <dbReference type="NCBI Taxonomy" id="1134406"/>
    <lineage>
        <taxon>Bacteria</taxon>
        <taxon>Bacillati</taxon>
        <taxon>Chloroflexota</taxon>
        <taxon>Anaerolineae</taxon>
        <taxon>Anaerolineales</taxon>
        <taxon>Anaerolineaceae</taxon>
        <taxon>Ornatilinea</taxon>
    </lineage>
</organism>
<dbReference type="OrthoDB" id="9800186at2"/>
<evidence type="ECO:0000256" key="4">
    <source>
        <dbReference type="ARBA" id="ARBA00022801"/>
    </source>
</evidence>
<dbReference type="InterPro" id="IPR015797">
    <property type="entry name" value="NUDIX_hydrolase-like_dom_sf"/>
</dbReference>
<dbReference type="Gene3D" id="3.90.79.10">
    <property type="entry name" value="Nucleoside Triphosphate Pyrophosphohydrolase"/>
    <property type="match status" value="1"/>
</dbReference>
<dbReference type="Pfam" id="PF00293">
    <property type="entry name" value="NUDIX"/>
    <property type="match status" value="1"/>
</dbReference>
<sequence length="154" mass="17729">MPLLKYTLCFLTHQDSILMLKRNRPPNRGLWNGVGGHIEAGETPSQSILREVKEETGIEIPAARYAGILTWSGFEIEDGGLYIFTAQAPSFNIQQSEEGWLAWKPKDWVFTSPEVVSNIHVFGPEVFQNSHTRQYHFIYDRGQIKEYSFRELPE</sequence>
<dbReference type="PANTHER" id="PTHR43758:SF2">
    <property type="entry name" value="OXIDIZED PURINE NUCLEOSIDE TRIPHOSPHATE HYDROLASE"/>
    <property type="match status" value="1"/>
</dbReference>
<evidence type="ECO:0000313" key="8">
    <source>
        <dbReference type="Proteomes" id="UP000050417"/>
    </source>
</evidence>
<dbReference type="SUPFAM" id="SSF55811">
    <property type="entry name" value="Nudix"/>
    <property type="match status" value="1"/>
</dbReference>
<dbReference type="PROSITE" id="PS51462">
    <property type="entry name" value="NUDIX"/>
    <property type="match status" value="1"/>
</dbReference>
<accession>A0A0P6XLU1</accession>
<dbReference type="Proteomes" id="UP000050417">
    <property type="component" value="Unassembled WGS sequence"/>
</dbReference>
<dbReference type="InterPro" id="IPR020476">
    <property type="entry name" value="Nudix_hydrolase"/>
</dbReference>
<evidence type="ECO:0000256" key="2">
    <source>
        <dbReference type="ARBA" id="ARBA00005582"/>
    </source>
</evidence>
<dbReference type="GO" id="GO:0005737">
    <property type="term" value="C:cytoplasm"/>
    <property type="evidence" value="ECO:0007669"/>
    <property type="project" value="TreeGrafter"/>
</dbReference>
<name>A0A0P6XLU1_9CHLR</name>
<keyword evidence="3" id="KW-0479">Metal-binding</keyword>
<keyword evidence="4" id="KW-0378">Hydrolase</keyword>
<feature type="domain" description="Nudix hydrolase" evidence="6">
    <location>
        <begin position="2"/>
        <end position="128"/>
    </location>
</feature>
<proteinExistence type="inferred from homology"/>
<dbReference type="EMBL" id="LGCL01000023">
    <property type="protein sequence ID" value="KPL77272.1"/>
    <property type="molecule type" value="Genomic_DNA"/>
</dbReference>
<dbReference type="InterPro" id="IPR000086">
    <property type="entry name" value="NUDIX_hydrolase_dom"/>
</dbReference>
<dbReference type="GO" id="GO:0016818">
    <property type="term" value="F:hydrolase activity, acting on acid anhydrides, in phosphorus-containing anhydrides"/>
    <property type="evidence" value="ECO:0007669"/>
    <property type="project" value="TreeGrafter"/>
</dbReference>
<reference evidence="7 8" key="1">
    <citation type="submission" date="2015-07" db="EMBL/GenBank/DDBJ databases">
        <title>Genome sequence of Ornatilinea apprima DSM 23815.</title>
        <authorList>
            <person name="Hemp J."/>
            <person name="Ward L.M."/>
            <person name="Pace L.A."/>
            <person name="Fischer W.W."/>
        </authorList>
    </citation>
    <scope>NUCLEOTIDE SEQUENCE [LARGE SCALE GENOMIC DNA]</scope>
    <source>
        <strain evidence="7 8">P3M-1</strain>
    </source>
</reference>
<protein>
    <recommendedName>
        <fullName evidence="6">Nudix hydrolase domain-containing protein</fullName>
    </recommendedName>
</protein>
<evidence type="ECO:0000313" key="7">
    <source>
        <dbReference type="EMBL" id="KPL77272.1"/>
    </source>
</evidence>
<evidence type="ECO:0000256" key="3">
    <source>
        <dbReference type="ARBA" id="ARBA00022723"/>
    </source>
</evidence>
<dbReference type="GO" id="GO:0046872">
    <property type="term" value="F:metal ion binding"/>
    <property type="evidence" value="ECO:0007669"/>
    <property type="project" value="UniProtKB-KW"/>
</dbReference>
<dbReference type="PANTHER" id="PTHR43758">
    <property type="entry name" value="7,8-DIHYDRO-8-OXOGUANINE TRIPHOSPHATASE"/>
    <property type="match status" value="1"/>
</dbReference>
<comment type="similarity">
    <text evidence="2">Belongs to the Nudix hydrolase family.</text>
</comment>